<protein>
    <submittedName>
        <fullName evidence="2">Uncharacterized protein</fullName>
    </submittedName>
</protein>
<evidence type="ECO:0000313" key="2">
    <source>
        <dbReference type="EMBL" id="MDQ1123281.1"/>
    </source>
</evidence>
<gene>
    <name evidence="2" type="ORF">QE412_001854</name>
</gene>
<evidence type="ECO:0000256" key="1">
    <source>
        <dbReference type="SAM" id="SignalP"/>
    </source>
</evidence>
<sequence length="192" mass="19720">MSRIRRCLPLLGAVVVLPACGGSDAPASPDATPGAWGGELTPAPWTAAQAAPLTPDEAVDLAQGATTGARVAPPAIGTGELPPAPWMPVTPPSAPVAAPAPANVVVSTYVRAPDPRALPPRAVPPASGRRQPRTFADLGEGVLNGRPFGSLREFAVAAVVEGRFPVGAVARVFRLPAWRLEQWIVETGQVAR</sequence>
<name>A0ABU0TUE0_MICTR</name>
<keyword evidence="1" id="KW-0732">Signal</keyword>
<dbReference type="RefSeq" id="WP_307482632.1">
    <property type="nucleotide sequence ID" value="NZ_JAUTBF010000001.1"/>
</dbReference>
<accession>A0ABU0TUE0</accession>
<keyword evidence="3" id="KW-1185">Reference proteome</keyword>
<feature type="chain" id="PRO_5045449627" evidence="1">
    <location>
        <begin position="22"/>
        <end position="192"/>
    </location>
</feature>
<organism evidence="2 3">
    <name type="scientific">Microbacterium trichothecenolyticum</name>
    <name type="common">Aureobacterium trichothecenolyticum</name>
    <dbReference type="NCBI Taxonomy" id="69370"/>
    <lineage>
        <taxon>Bacteria</taxon>
        <taxon>Bacillati</taxon>
        <taxon>Actinomycetota</taxon>
        <taxon>Actinomycetes</taxon>
        <taxon>Micrococcales</taxon>
        <taxon>Microbacteriaceae</taxon>
        <taxon>Microbacterium</taxon>
    </lineage>
</organism>
<dbReference type="Proteomes" id="UP001226691">
    <property type="component" value="Unassembled WGS sequence"/>
</dbReference>
<evidence type="ECO:0000313" key="3">
    <source>
        <dbReference type="Proteomes" id="UP001226691"/>
    </source>
</evidence>
<proteinExistence type="predicted"/>
<comment type="caution">
    <text evidence="2">The sequence shown here is derived from an EMBL/GenBank/DDBJ whole genome shotgun (WGS) entry which is preliminary data.</text>
</comment>
<feature type="signal peptide" evidence="1">
    <location>
        <begin position="1"/>
        <end position="21"/>
    </location>
</feature>
<dbReference type="EMBL" id="JAUTBF010000001">
    <property type="protein sequence ID" value="MDQ1123281.1"/>
    <property type="molecule type" value="Genomic_DNA"/>
</dbReference>
<reference evidence="2 3" key="1">
    <citation type="submission" date="2023-07" db="EMBL/GenBank/DDBJ databases">
        <title>Functional and genomic diversity of the sorghum phyllosphere microbiome.</title>
        <authorList>
            <person name="Shade A."/>
        </authorList>
    </citation>
    <scope>NUCLEOTIDE SEQUENCE [LARGE SCALE GENOMIC DNA]</scope>
    <source>
        <strain evidence="2 3">SORGH_AS_1207</strain>
    </source>
</reference>